<evidence type="ECO:0000259" key="2">
    <source>
        <dbReference type="PROSITE" id="PS51085"/>
    </source>
</evidence>
<dbReference type="GO" id="GO:0016491">
    <property type="term" value="F:oxidoreductase activity"/>
    <property type="evidence" value="ECO:0007669"/>
    <property type="project" value="InterPro"/>
</dbReference>
<reference evidence="4 5" key="1">
    <citation type="journal article" date="2019" name="Environ. Microbiol.">
        <title>Species interactions and distinct microbial communities in high Arctic permafrost affected cryosols are associated with the CH4 and CO2 gas fluxes.</title>
        <authorList>
            <person name="Altshuler I."/>
            <person name="Hamel J."/>
            <person name="Turney S."/>
            <person name="Magnuson E."/>
            <person name="Levesque R."/>
            <person name="Greer C."/>
            <person name="Whyte L.G."/>
        </authorList>
    </citation>
    <scope>NUCLEOTIDE SEQUENCE [LARGE SCALE GENOMIC DNA]</scope>
    <source>
        <strain evidence="4 5">S06.C</strain>
    </source>
</reference>
<feature type="domain" description="2Fe-2S ferredoxin-type" evidence="2">
    <location>
        <begin position="240"/>
        <end position="330"/>
    </location>
</feature>
<feature type="domain" description="FAD-binding FR-type" evidence="3">
    <location>
        <begin position="5"/>
        <end position="111"/>
    </location>
</feature>
<dbReference type="InterPro" id="IPR006058">
    <property type="entry name" value="2Fe2S_fd_BS"/>
</dbReference>
<dbReference type="CDD" id="cd00207">
    <property type="entry name" value="fer2"/>
    <property type="match status" value="1"/>
</dbReference>
<gene>
    <name evidence="4" type="ORF">EAH82_14050</name>
</gene>
<dbReference type="PROSITE" id="PS51384">
    <property type="entry name" value="FAD_FR"/>
    <property type="match status" value="1"/>
</dbReference>
<dbReference type="PROSITE" id="PS51085">
    <property type="entry name" value="2FE2S_FER_2"/>
    <property type="match status" value="1"/>
</dbReference>
<evidence type="ECO:0000313" key="5">
    <source>
        <dbReference type="Proteomes" id="UP000319212"/>
    </source>
</evidence>
<dbReference type="OrthoDB" id="370747at2"/>
<dbReference type="InterPro" id="IPR001041">
    <property type="entry name" value="2Fe-2S_ferredoxin-type"/>
</dbReference>
<dbReference type="PANTHER" id="PTHR47354:SF2">
    <property type="entry name" value="BLR2392 PROTEIN"/>
    <property type="match status" value="1"/>
</dbReference>
<sequence>MKNDLRWTAAEVVALRDVTPTVREFTLRPDALAAQPHGRHEPGAHLQVQVLTESGGIQTRSYSLIGEGADGHWRIAVKRLDAGRGGSLAMWQLAVGDRLPVSEPQNHFPLDLAAPGYLLVAGGIGVTPIVGMAQRLGAHVRRHGVPVRMLYGARHVGEFGYLADLQHALGGDAVQVHEGAASIDFAAAIAALPAGGQLYVCGPVAMLEAVQQAWQASGRPAQHLRFETFGSSGRLVSQPFEVRIPRHRLTLTVPADRTLLEVLEAAGVETLSNCRRGECGLCAMDVLAVDGDIDHRDVFLSPHEKQAASRLCACVSRAVGSVTLDSAYRDDGAFDGNAASRLRDDRAARPGIAQEGAASTPG</sequence>
<dbReference type="Proteomes" id="UP000319212">
    <property type="component" value="Unassembled WGS sequence"/>
</dbReference>
<feature type="region of interest" description="Disordered" evidence="1">
    <location>
        <begin position="335"/>
        <end position="362"/>
    </location>
</feature>
<dbReference type="InterPro" id="IPR050415">
    <property type="entry name" value="MRET"/>
</dbReference>
<dbReference type="InterPro" id="IPR017927">
    <property type="entry name" value="FAD-bd_FR_type"/>
</dbReference>
<evidence type="ECO:0000313" key="4">
    <source>
        <dbReference type="EMBL" id="TPG27852.1"/>
    </source>
</evidence>
<dbReference type="InterPro" id="IPR012675">
    <property type="entry name" value="Beta-grasp_dom_sf"/>
</dbReference>
<dbReference type="Gene3D" id="3.40.50.80">
    <property type="entry name" value="Nucleotide-binding domain of ferredoxin-NADP reductase (FNR) module"/>
    <property type="match status" value="1"/>
</dbReference>
<dbReference type="SUPFAM" id="SSF54292">
    <property type="entry name" value="2Fe-2S ferredoxin-like"/>
    <property type="match status" value="1"/>
</dbReference>
<evidence type="ECO:0000259" key="3">
    <source>
        <dbReference type="PROSITE" id="PS51384"/>
    </source>
</evidence>
<dbReference type="SUPFAM" id="SSF63380">
    <property type="entry name" value="Riboflavin synthase domain-like"/>
    <property type="match status" value="1"/>
</dbReference>
<dbReference type="PRINTS" id="PR00409">
    <property type="entry name" value="PHDIOXRDTASE"/>
</dbReference>
<evidence type="ECO:0000256" key="1">
    <source>
        <dbReference type="SAM" id="MobiDB-lite"/>
    </source>
</evidence>
<dbReference type="SUPFAM" id="SSF52343">
    <property type="entry name" value="Ferredoxin reductase-like, C-terminal NADP-linked domain"/>
    <property type="match status" value="1"/>
</dbReference>
<dbReference type="PANTHER" id="PTHR47354">
    <property type="entry name" value="NADH OXIDOREDUCTASE HCR"/>
    <property type="match status" value="1"/>
</dbReference>
<dbReference type="Pfam" id="PF00111">
    <property type="entry name" value="Fer2"/>
    <property type="match status" value="1"/>
</dbReference>
<dbReference type="InterPro" id="IPR017938">
    <property type="entry name" value="Riboflavin_synthase-like_b-brl"/>
</dbReference>
<comment type="caution">
    <text evidence="4">The sequence shown here is derived from an EMBL/GenBank/DDBJ whole genome shotgun (WGS) entry which is preliminary data.</text>
</comment>
<protein>
    <submittedName>
        <fullName evidence="4">Oxidoreductase</fullName>
    </submittedName>
</protein>
<accession>A0A502DU58</accession>
<dbReference type="InterPro" id="IPR039261">
    <property type="entry name" value="FNR_nucleotide-bd"/>
</dbReference>
<name>A0A502DU58_9BURK</name>
<dbReference type="Gene3D" id="2.40.30.10">
    <property type="entry name" value="Translation factors"/>
    <property type="match status" value="1"/>
</dbReference>
<dbReference type="InterPro" id="IPR036010">
    <property type="entry name" value="2Fe-2S_ferredoxin-like_sf"/>
</dbReference>
<proteinExistence type="predicted"/>
<dbReference type="CDD" id="cd06185">
    <property type="entry name" value="PDR_like"/>
    <property type="match status" value="1"/>
</dbReference>
<dbReference type="Pfam" id="PF00175">
    <property type="entry name" value="NAD_binding_1"/>
    <property type="match status" value="1"/>
</dbReference>
<dbReference type="GO" id="GO:0051537">
    <property type="term" value="F:2 iron, 2 sulfur cluster binding"/>
    <property type="evidence" value="ECO:0007669"/>
    <property type="project" value="InterPro"/>
</dbReference>
<dbReference type="RefSeq" id="WP_140842866.1">
    <property type="nucleotide sequence ID" value="NZ_RCZI01000003.1"/>
</dbReference>
<dbReference type="Gene3D" id="3.10.20.30">
    <property type="match status" value="1"/>
</dbReference>
<dbReference type="EMBL" id="RCZI01000003">
    <property type="protein sequence ID" value="TPG27852.1"/>
    <property type="molecule type" value="Genomic_DNA"/>
</dbReference>
<dbReference type="PROSITE" id="PS00197">
    <property type="entry name" value="2FE2S_FER_1"/>
    <property type="match status" value="1"/>
</dbReference>
<organism evidence="4 5">
    <name type="scientific">Variovorax guangxiensis</name>
    <dbReference type="NCBI Taxonomy" id="1775474"/>
    <lineage>
        <taxon>Bacteria</taxon>
        <taxon>Pseudomonadati</taxon>
        <taxon>Pseudomonadota</taxon>
        <taxon>Betaproteobacteria</taxon>
        <taxon>Burkholderiales</taxon>
        <taxon>Comamonadaceae</taxon>
        <taxon>Variovorax</taxon>
    </lineage>
</organism>
<dbReference type="AlphaFoldDB" id="A0A502DU58"/>
<dbReference type="InterPro" id="IPR001433">
    <property type="entry name" value="OxRdtase_FAD/NAD-bd"/>
</dbReference>